<evidence type="ECO:0000313" key="9">
    <source>
        <dbReference type="Proteomes" id="UP000696573"/>
    </source>
</evidence>
<name>A0A9N9W3C5_9HYPO</name>
<proteinExistence type="inferred from homology"/>
<evidence type="ECO:0000256" key="3">
    <source>
        <dbReference type="ARBA" id="ARBA00022989"/>
    </source>
</evidence>
<dbReference type="EMBL" id="CABFNQ020000760">
    <property type="protein sequence ID" value="CAH0038991.1"/>
    <property type="molecule type" value="Genomic_DNA"/>
</dbReference>
<comment type="similarity">
    <text evidence="5">Belongs to the SAT4 family.</text>
</comment>
<keyword evidence="3 6" id="KW-1133">Transmembrane helix</keyword>
<comment type="subcellular location">
    <subcellularLocation>
        <location evidence="1">Membrane</location>
        <topology evidence="1">Multi-pass membrane protein</topology>
    </subcellularLocation>
</comment>
<evidence type="ECO:0000313" key="8">
    <source>
        <dbReference type="EMBL" id="CAH0038991.1"/>
    </source>
</evidence>
<feature type="domain" description="Rhodopsin" evidence="7">
    <location>
        <begin position="7"/>
        <end position="166"/>
    </location>
</feature>
<feature type="transmembrane region" description="Helical" evidence="6">
    <location>
        <begin position="72"/>
        <end position="97"/>
    </location>
</feature>
<dbReference type="InterPro" id="IPR052337">
    <property type="entry name" value="SAT4-like"/>
</dbReference>
<dbReference type="Proteomes" id="UP000696573">
    <property type="component" value="Unassembled WGS sequence"/>
</dbReference>
<evidence type="ECO:0000256" key="5">
    <source>
        <dbReference type="ARBA" id="ARBA00038359"/>
    </source>
</evidence>
<organism evidence="8 9">
    <name type="scientific">Clonostachys rhizophaga</name>
    <dbReference type="NCBI Taxonomy" id="160324"/>
    <lineage>
        <taxon>Eukaryota</taxon>
        <taxon>Fungi</taxon>
        <taxon>Dikarya</taxon>
        <taxon>Ascomycota</taxon>
        <taxon>Pezizomycotina</taxon>
        <taxon>Sordariomycetes</taxon>
        <taxon>Hypocreomycetidae</taxon>
        <taxon>Hypocreales</taxon>
        <taxon>Bionectriaceae</taxon>
        <taxon>Clonostachys</taxon>
    </lineage>
</organism>
<dbReference type="PANTHER" id="PTHR33048">
    <property type="entry name" value="PTH11-LIKE INTEGRAL MEMBRANE PROTEIN (AFU_ORTHOLOGUE AFUA_5G11245)"/>
    <property type="match status" value="1"/>
</dbReference>
<dbReference type="InterPro" id="IPR049326">
    <property type="entry name" value="Rhodopsin_dom_fungi"/>
</dbReference>
<reference evidence="8" key="1">
    <citation type="submission" date="2021-10" db="EMBL/GenBank/DDBJ databases">
        <authorList>
            <person name="Piombo E."/>
        </authorList>
    </citation>
    <scope>NUCLEOTIDE SEQUENCE</scope>
</reference>
<evidence type="ECO:0000259" key="7">
    <source>
        <dbReference type="Pfam" id="PF20684"/>
    </source>
</evidence>
<dbReference type="AlphaFoldDB" id="A0A9N9W3C5"/>
<accession>A0A9N9W3C5</accession>
<evidence type="ECO:0000256" key="4">
    <source>
        <dbReference type="ARBA" id="ARBA00023136"/>
    </source>
</evidence>
<feature type="transmembrane region" description="Helical" evidence="6">
    <location>
        <begin position="139"/>
        <end position="163"/>
    </location>
</feature>
<sequence>MITLLDQTLAKLSICALYLRLFGVKRSNRIWVYILAALQILSYLVLVILQPLQCRPINKFWQYWAEGECLSFSVILAAVEPLNSVIDFALVILAIFMIRSLKMKVDAKWKLCFLFGLGSLAGIFGFVKMGLSYDYKPETIVVLGLWAVVQSVAGIICCCAPVFRPMPIVTIAWDGIRSKLSNYSLRSLLTSKSNTVGASGVGSGYVHEAGSSHTQEEDLLRYDRGHNRWVITSDSGDPTTPNRYPMEFIQVKKSVDVV</sequence>
<evidence type="ECO:0000256" key="1">
    <source>
        <dbReference type="ARBA" id="ARBA00004141"/>
    </source>
</evidence>
<feature type="transmembrane region" description="Helical" evidence="6">
    <location>
        <begin position="109"/>
        <end position="127"/>
    </location>
</feature>
<keyword evidence="9" id="KW-1185">Reference proteome</keyword>
<dbReference type="GO" id="GO:0016020">
    <property type="term" value="C:membrane"/>
    <property type="evidence" value="ECO:0007669"/>
    <property type="project" value="UniProtKB-SubCell"/>
</dbReference>
<feature type="transmembrane region" description="Helical" evidence="6">
    <location>
        <begin position="30"/>
        <end position="52"/>
    </location>
</feature>
<dbReference type="OrthoDB" id="444631at2759"/>
<dbReference type="Pfam" id="PF20684">
    <property type="entry name" value="Fung_rhodopsin"/>
    <property type="match status" value="1"/>
</dbReference>
<evidence type="ECO:0000256" key="6">
    <source>
        <dbReference type="SAM" id="Phobius"/>
    </source>
</evidence>
<keyword evidence="4 6" id="KW-0472">Membrane</keyword>
<gene>
    <name evidence="8" type="ORF">CRHIZ90672A_00006434</name>
</gene>
<dbReference type="PANTHER" id="PTHR33048:SF160">
    <property type="entry name" value="SAT4 FAMILY MEMBRANE PROTEIN"/>
    <property type="match status" value="1"/>
</dbReference>
<comment type="caution">
    <text evidence="8">The sequence shown here is derived from an EMBL/GenBank/DDBJ whole genome shotgun (WGS) entry which is preliminary data.</text>
</comment>
<evidence type="ECO:0000256" key="2">
    <source>
        <dbReference type="ARBA" id="ARBA00022692"/>
    </source>
</evidence>
<keyword evidence="2 6" id="KW-0812">Transmembrane</keyword>
<protein>
    <recommendedName>
        <fullName evidence="7">Rhodopsin domain-containing protein</fullName>
    </recommendedName>
</protein>